<comment type="caution">
    <text evidence="2">The sequence shown here is derived from an EMBL/GenBank/DDBJ whole genome shotgun (WGS) entry which is preliminary data.</text>
</comment>
<dbReference type="EMBL" id="JACBZS010000001">
    <property type="protein sequence ID" value="NYI69504.1"/>
    <property type="molecule type" value="Genomic_DNA"/>
</dbReference>
<organism evidence="2 3">
    <name type="scientific">Naumannella cuiyingiana</name>
    <dbReference type="NCBI Taxonomy" id="1347891"/>
    <lineage>
        <taxon>Bacteria</taxon>
        <taxon>Bacillati</taxon>
        <taxon>Actinomycetota</taxon>
        <taxon>Actinomycetes</taxon>
        <taxon>Propionibacteriales</taxon>
        <taxon>Propionibacteriaceae</taxon>
        <taxon>Naumannella</taxon>
    </lineage>
</organism>
<evidence type="ECO:0000313" key="3">
    <source>
        <dbReference type="Proteomes" id="UP000527616"/>
    </source>
</evidence>
<dbReference type="GO" id="GO:0006260">
    <property type="term" value="P:DNA replication"/>
    <property type="evidence" value="ECO:0007669"/>
    <property type="project" value="InterPro"/>
</dbReference>
<evidence type="ECO:0000259" key="1">
    <source>
        <dbReference type="Pfam" id="PF17657"/>
    </source>
</evidence>
<protein>
    <submittedName>
        <fullName evidence="2">DNA polymerase III alpha subunit</fullName>
    </submittedName>
</protein>
<sequence length="145" mass="16014">MDFLGLRNLTILSDAVENVRTNRGEDVVLEDLPLDDPGVFELMRRGDTLGVIQFDGDAMRSLLRLAEPDHFEDITAVAALYRPGPMGANSHINYALRKTGQQQITPIHPELAEPLDEVLSKTYGLFVYQEQVMTAAQVLAGFSLG</sequence>
<dbReference type="InterPro" id="IPR004805">
    <property type="entry name" value="DnaE2/DnaE/PolC"/>
</dbReference>
<evidence type="ECO:0000313" key="2">
    <source>
        <dbReference type="EMBL" id="NYI69504.1"/>
    </source>
</evidence>
<feature type="domain" description="DNA polymerase III alpha subunit finger" evidence="1">
    <location>
        <begin position="8"/>
        <end position="145"/>
    </location>
</feature>
<dbReference type="PANTHER" id="PTHR32294">
    <property type="entry name" value="DNA POLYMERASE III SUBUNIT ALPHA"/>
    <property type="match status" value="1"/>
</dbReference>
<name>A0A7Z0D636_9ACTN</name>
<dbReference type="AlphaFoldDB" id="A0A7Z0D636"/>
<dbReference type="Pfam" id="PF17657">
    <property type="entry name" value="DNA_pol3_finger"/>
    <property type="match status" value="1"/>
</dbReference>
<dbReference type="PANTHER" id="PTHR32294:SF0">
    <property type="entry name" value="DNA POLYMERASE III SUBUNIT ALPHA"/>
    <property type="match status" value="1"/>
</dbReference>
<dbReference type="GO" id="GO:0008408">
    <property type="term" value="F:3'-5' exonuclease activity"/>
    <property type="evidence" value="ECO:0007669"/>
    <property type="project" value="InterPro"/>
</dbReference>
<accession>A0A7Z0D636</accession>
<dbReference type="InterPro" id="IPR040982">
    <property type="entry name" value="DNA_pol3_finger"/>
</dbReference>
<proteinExistence type="predicted"/>
<dbReference type="Proteomes" id="UP000527616">
    <property type="component" value="Unassembled WGS sequence"/>
</dbReference>
<gene>
    <name evidence="2" type="ORF">GGQ54_000064</name>
</gene>
<reference evidence="2 3" key="1">
    <citation type="submission" date="2020-07" db="EMBL/GenBank/DDBJ databases">
        <title>Sequencing the genomes of 1000 actinobacteria strains.</title>
        <authorList>
            <person name="Klenk H.-P."/>
        </authorList>
    </citation>
    <scope>NUCLEOTIDE SEQUENCE [LARGE SCALE GENOMIC DNA]</scope>
    <source>
        <strain evidence="2 3">DSM 103164</strain>
    </source>
</reference>
<keyword evidence="3" id="KW-1185">Reference proteome</keyword>